<keyword evidence="2" id="KW-1133">Transmembrane helix</keyword>
<sequence>MEEEIFGPVLTIQSFENEEEALALADHDVYGLAAGVHTADLGRALRTVRKTRQARYGLTVTVAVTITFCPLAVTSAPGWAGILAVRPLTPACSIRAY</sequence>
<evidence type="ECO:0000256" key="1">
    <source>
        <dbReference type="ARBA" id="ARBA00009986"/>
    </source>
</evidence>
<dbReference type="PANTHER" id="PTHR42804">
    <property type="entry name" value="ALDEHYDE DEHYDROGENASE"/>
    <property type="match status" value="1"/>
</dbReference>
<evidence type="ECO:0000259" key="3">
    <source>
        <dbReference type="Pfam" id="PF00171"/>
    </source>
</evidence>
<proteinExistence type="inferred from homology"/>
<comment type="similarity">
    <text evidence="1">Belongs to the aldehyde dehydrogenase family.</text>
</comment>
<name>A0ABM7GTG7_9GAMM</name>
<gene>
    <name evidence="4" type="ORF">HORIV_63990</name>
</gene>
<evidence type="ECO:0000256" key="2">
    <source>
        <dbReference type="SAM" id="Phobius"/>
    </source>
</evidence>
<keyword evidence="2" id="KW-0472">Membrane</keyword>
<protein>
    <recommendedName>
        <fullName evidence="3">Aldehyde dehydrogenase domain-containing protein</fullName>
    </recommendedName>
</protein>
<keyword evidence="2" id="KW-0812">Transmembrane</keyword>
<dbReference type="PANTHER" id="PTHR42804:SF1">
    <property type="entry name" value="ALDEHYDE DEHYDROGENASE-RELATED"/>
    <property type="match status" value="1"/>
</dbReference>
<accession>A0ABM7GTG7</accession>
<dbReference type="Gene3D" id="3.40.309.10">
    <property type="entry name" value="Aldehyde Dehydrogenase, Chain A, domain 2"/>
    <property type="match status" value="1"/>
</dbReference>
<dbReference type="SUPFAM" id="SSF53720">
    <property type="entry name" value="ALDH-like"/>
    <property type="match status" value="1"/>
</dbReference>
<keyword evidence="5" id="KW-1185">Reference proteome</keyword>
<dbReference type="Pfam" id="PF00171">
    <property type="entry name" value="Aldedh"/>
    <property type="match status" value="1"/>
</dbReference>
<reference evidence="5" key="1">
    <citation type="journal article" date="2019" name="Microbiol. Resour. Announc.">
        <title>Complete Genome Sequence of Halomonas olivaria, a Moderately Halophilic Bacterium Isolated from Olive Processing Effluents, Obtained by Nanopore Sequencing.</title>
        <authorList>
            <person name="Nagata S."/>
            <person name="Ii K.M."/>
            <person name="Tsukimi T."/>
            <person name="Miura M.C."/>
            <person name="Galipon J."/>
            <person name="Arakawa K."/>
        </authorList>
    </citation>
    <scope>NUCLEOTIDE SEQUENCE [LARGE SCALE GENOMIC DNA]</scope>
    <source>
        <strain evidence="5">TYRC17</strain>
    </source>
</reference>
<organism evidence="4 5">
    <name type="scientific">Vreelandella olivaria</name>
    <dbReference type="NCBI Taxonomy" id="390919"/>
    <lineage>
        <taxon>Bacteria</taxon>
        <taxon>Pseudomonadati</taxon>
        <taxon>Pseudomonadota</taxon>
        <taxon>Gammaproteobacteria</taxon>
        <taxon>Oceanospirillales</taxon>
        <taxon>Halomonadaceae</taxon>
        <taxon>Vreelandella</taxon>
    </lineage>
</organism>
<evidence type="ECO:0000313" key="4">
    <source>
        <dbReference type="EMBL" id="BBI53978.1"/>
    </source>
</evidence>
<dbReference type="EMBL" id="AP019416">
    <property type="protein sequence ID" value="BBI53978.1"/>
    <property type="molecule type" value="Genomic_DNA"/>
</dbReference>
<dbReference type="InterPro" id="IPR015590">
    <property type="entry name" value="Aldehyde_DH_dom"/>
</dbReference>
<feature type="transmembrane region" description="Helical" evidence="2">
    <location>
        <begin position="56"/>
        <end position="80"/>
    </location>
</feature>
<dbReference type="InterPro" id="IPR016161">
    <property type="entry name" value="Ald_DH/histidinol_DH"/>
</dbReference>
<evidence type="ECO:0000313" key="5">
    <source>
        <dbReference type="Proteomes" id="UP000289555"/>
    </source>
</evidence>
<dbReference type="Proteomes" id="UP000289555">
    <property type="component" value="Chromosome"/>
</dbReference>
<dbReference type="InterPro" id="IPR016163">
    <property type="entry name" value="Ald_DH_C"/>
</dbReference>
<feature type="domain" description="Aldehyde dehydrogenase" evidence="3">
    <location>
        <begin position="1"/>
        <end position="53"/>
    </location>
</feature>